<dbReference type="Proteomes" id="UP000242188">
    <property type="component" value="Unassembled WGS sequence"/>
</dbReference>
<reference evidence="1 2" key="1">
    <citation type="journal article" date="2017" name="Nat. Ecol. Evol.">
        <title>Scallop genome provides insights into evolution of bilaterian karyotype and development.</title>
        <authorList>
            <person name="Wang S."/>
            <person name="Zhang J."/>
            <person name="Jiao W."/>
            <person name="Li J."/>
            <person name="Xun X."/>
            <person name="Sun Y."/>
            <person name="Guo X."/>
            <person name="Huan P."/>
            <person name="Dong B."/>
            <person name="Zhang L."/>
            <person name="Hu X."/>
            <person name="Sun X."/>
            <person name="Wang J."/>
            <person name="Zhao C."/>
            <person name="Wang Y."/>
            <person name="Wang D."/>
            <person name="Huang X."/>
            <person name="Wang R."/>
            <person name="Lv J."/>
            <person name="Li Y."/>
            <person name="Zhang Z."/>
            <person name="Liu B."/>
            <person name="Lu W."/>
            <person name="Hui Y."/>
            <person name="Liang J."/>
            <person name="Zhou Z."/>
            <person name="Hou R."/>
            <person name="Li X."/>
            <person name="Liu Y."/>
            <person name="Li H."/>
            <person name="Ning X."/>
            <person name="Lin Y."/>
            <person name="Zhao L."/>
            <person name="Xing Q."/>
            <person name="Dou J."/>
            <person name="Li Y."/>
            <person name="Mao J."/>
            <person name="Guo H."/>
            <person name="Dou H."/>
            <person name="Li T."/>
            <person name="Mu C."/>
            <person name="Jiang W."/>
            <person name="Fu Q."/>
            <person name="Fu X."/>
            <person name="Miao Y."/>
            <person name="Liu J."/>
            <person name="Yu Q."/>
            <person name="Li R."/>
            <person name="Liao H."/>
            <person name="Li X."/>
            <person name="Kong Y."/>
            <person name="Jiang Z."/>
            <person name="Chourrout D."/>
            <person name="Li R."/>
            <person name="Bao Z."/>
        </authorList>
    </citation>
    <scope>NUCLEOTIDE SEQUENCE [LARGE SCALE GENOMIC DNA]</scope>
    <source>
        <strain evidence="1 2">PY_sf001</strain>
    </source>
</reference>
<keyword evidence="2" id="KW-1185">Reference proteome</keyword>
<dbReference type="AlphaFoldDB" id="A0A210Q3Q3"/>
<organism evidence="1 2">
    <name type="scientific">Mizuhopecten yessoensis</name>
    <name type="common">Japanese scallop</name>
    <name type="synonym">Patinopecten yessoensis</name>
    <dbReference type="NCBI Taxonomy" id="6573"/>
    <lineage>
        <taxon>Eukaryota</taxon>
        <taxon>Metazoa</taxon>
        <taxon>Spiralia</taxon>
        <taxon>Lophotrochozoa</taxon>
        <taxon>Mollusca</taxon>
        <taxon>Bivalvia</taxon>
        <taxon>Autobranchia</taxon>
        <taxon>Pteriomorphia</taxon>
        <taxon>Pectinida</taxon>
        <taxon>Pectinoidea</taxon>
        <taxon>Pectinidae</taxon>
        <taxon>Mizuhopecten</taxon>
    </lineage>
</organism>
<protein>
    <submittedName>
        <fullName evidence="1">Uncharacterized protein</fullName>
    </submittedName>
</protein>
<gene>
    <name evidence="1" type="ORF">KP79_PYT16083</name>
</gene>
<name>A0A210Q3Q3_MIZYE</name>
<evidence type="ECO:0000313" key="1">
    <source>
        <dbReference type="EMBL" id="OWF43332.1"/>
    </source>
</evidence>
<comment type="caution">
    <text evidence="1">The sequence shown here is derived from an EMBL/GenBank/DDBJ whole genome shotgun (WGS) entry which is preliminary data.</text>
</comment>
<evidence type="ECO:0000313" key="2">
    <source>
        <dbReference type="Proteomes" id="UP000242188"/>
    </source>
</evidence>
<accession>A0A210Q3Q3</accession>
<dbReference type="OrthoDB" id="6149034at2759"/>
<dbReference type="EMBL" id="NEDP02005126">
    <property type="protein sequence ID" value="OWF43332.1"/>
    <property type="molecule type" value="Genomic_DNA"/>
</dbReference>
<proteinExistence type="predicted"/>
<sequence length="121" mass="13603">MKGDITYIEWRFEIRSLDRDPDISPSLLIQAIRHSLRGSARRMLITLGVGSSVAQILTKLDSLFGDTSTQTRSRDLMSVQSTLAVAWKHYCKPPMIMGLYIDHLKMTSSSTNFGPLFIQIG</sequence>